<protein>
    <submittedName>
        <fullName evidence="3">Uncharacterized protein</fullName>
    </submittedName>
</protein>
<evidence type="ECO:0000313" key="3">
    <source>
        <dbReference type="EMBL" id="STX62015.1"/>
    </source>
</evidence>
<dbReference type="OrthoDB" id="5651862at2"/>
<gene>
    <name evidence="2" type="ORF">Lmor_0877</name>
    <name evidence="3" type="ORF">NCTC12239_00933</name>
</gene>
<reference evidence="2 4" key="1">
    <citation type="submission" date="2015-11" db="EMBL/GenBank/DDBJ databases">
        <title>Genomic analysis of 38 Legionella species identifies large and diverse effector repertoires.</title>
        <authorList>
            <person name="Burstein D."/>
            <person name="Amaro F."/>
            <person name="Zusman T."/>
            <person name="Lifshitz Z."/>
            <person name="Cohen O."/>
            <person name="Gilbert J.A."/>
            <person name="Pupko T."/>
            <person name="Shuman H.A."/>
            <person name="Segal G."/>
        </authorList>
    </citation>
    <scope>NUCLEOTIDE SEQUENCE [LARGE SCALE GENOMIC DNA]</scope>
    <source>
        <strain evidence="2 4">ATCC 43877</strain>
    </source>
</reference>
<evidence type="ECO:0000313" key="2">
    <source>
        <dbReference type="EMBL" id="KTD35430.1"/>
    </source>
</evidence>
<name>A0A378JTE9_9GAMM</name>
<dbReference type="Proteomes" id="UP000254040">
    <property type="component" value="Unassembled WGS sequence"/>
</dbReference>
<evidence type="ECO:0000256" key="1">
    <source>
        <dbReference type="SAM" id="SignalP"/>
    </source>
</evidence>
<dbReference type="AlphaFoldDB" id="A0A378JTE9"/>
<dbReference type="RefSeq" id="WP_028383546.1">
    <property type="nucleotide sequence ID" value="NZ_CAAAJG010000002.1"/>
</dbReference>
<keyword evidence="4" id="KW-1185">Reference proteome</keyword>
<feature type="signal peptide" evidence="1">
    <location>
        <begin position="1"/>
        <end position="23"/>
    </location>
</feature>
<accession>A0A378JTE9</accession>
<reference evidence="3 5" key="2">
    <citation type="submission" date="2018-06" db="EMBL/GenBank/DDBJ databases">
        <authorList>
            <consortium name="Pathogen Informatics"/>
            <person name="Doyle S."/>
        </authorList>
    </citation>
    <scope>NUCLEOTIDE SEQUENCE [LARGE SCALE GENOMIC DNA]</scope>
    <source>
        <strain evidence="3 5">NCTC12239</strain>
    </source>
</reference>
<dbReference type="Proteomes" id="UP000054985">
    <property type="component" value="Unassembled WGS sequence"/>
</dbReference>
<organism evidence="3 5">
    <name type="scientific">Legionella moravica</name>
    <dbReference type="NCBI Taxonomy" id="39962"/>
    <lineage>
        <taxon>Bacteria</taxon>
        <taxon>Pseudomonadati</taxon>
        <taxon>Pseudomonadota</taxon>
        <taxon>Gammaproteobacteria</taxon>
        <taxon>Legionellales</taxon>
        <taxon>Legionellaceae</taxon>
        <taxon>Legionella</taxon>
    </lineage>
</organism>
<feature type="chain" id="PRO_5016680791" evidence="1">
    <location>
        <begin position="24"/>
        <end position="237"/>
    </location>
</feature>
<proteinExistence type="predicted"/>
<sequence length="237" mass="27190">MYKKIKLLTGCLLLVISGTSLLAAHSPNIPILFFEYGVLFDMGVCSNTESKPISPAMIDELDSLLPKITIAWEQDGEHLLTATTQLFNIPFSRKELSVNFILCDTRFTGMSYPLLIKIRNFLKSGNDKPLSGSYLNMVIYHELLHRYIYKDIPDRLDTSKLLIKYESESNAVKAHLHLLAIQKYVYHELNRDNEFEESIKTMLDNSLSPAYQRAWDIVNEEGHMAFINELLDLNTQQ</sequence>
<evidence type="ECO:0000313" key="4">
    <source>
        <dbReference type="Proteomes" id="UP000054985"/>
    </source>
</evidence>
<keyword evidence="1" id="KW-0732">Signal</keyword>
<evidence type="ECO:0000313" key="5">
    <source>
        <dbReference type="Proteomes" id="UP000254040"/>
    </source>
</evidence>
<dbReference type="EMBL" id="LNYN01000014">
    <property type="protein sequence ID" value="KTD35430.1"/>
    <property type="molecule type" value="Genomic_DNA"/>
</dbReference>
<dbReference type="EMBL" id="UGOG01000001">
    <property type="protein sequence ID" value="STX62015.1"/>
    <property type="molecule type" value="Genomic_DNA"/>
</dbReference>